<evidence type="ECO:0000313" key="2">
    <source>
        <dbReference type="EMBL" id="MFD2095888.1"/>
    </source>
</evidence>
<feature type="chain" id="PRO_5046401122" evidence="1">
    <location>
        <begin position="23"/>
        <end position="164"/>
    </location>
</feature>
<sequence>MKGLFVKVLFACSCLFAATANASIIKVDAPGSRYHTSPGGTLATFSFDLGSNRVESAWVEFSDYEIAFMDSAKFYLDGVLLGAQGFGMGVNFSFDLTDLSVLEDGKAILTWKIGKYRAGCRCVTPEGGTSLVMETVSVPEPSVLALLLLAITGIVFSKRNRVSC</sequence>
<gene>
    <name evidence="2" type="ORF">ACFSJ3_07830</name>
</gene>
<dbReference type="InterPro" id="IPR013424">
    <property type="entry name" value="Ice-binding_C"/>
</dbReference>
<comment type="caution">
    <text evidence="2">The sequence shown here is derived from an EMBL/GenBank/DDBJ whole genome shotgun (WGS) entry which is preliminary data.</text>
</comment>
<proteinExistence type="predicted"/>
<feature type="signal peptide" evidence="1">
    <location>
        <begin position="1"/>
        <end position="22"/>
    </location>
</feature>
<accession>A0ABW4XN39</accession>
<dbReference type="RefSeq" id="WP_345340711.1">
    <property type="nucleotide sequence ID" value="NZ_BAABLI010000016.1"/>
</dbReference>
<dbReference type="Proteomes" id="UP001597380">
    <property type="component" value="Unassembled WGS sequence"/>
</dbReference>
<dbReference type="EMBL" id="JBHUHT010000010">
    <property type="protein sequence ID" value="MFD2095888.1"/>
    <property type="molecule type" value="Genomic_DNA"/>
</dbReference>
<evidence type="ECO:0000313" key="3">
    <source>
        <dbReference type="Proteomes" id="UP001597380"/>
    </source>
</evidence>
<dbReference type="NCBIfam" id="TIGR02595">
    <property type="entry name" value="PEP_CTERM"/>
    <property type="match status" value="1"/>
</dbReference>
<protein>
    <submittedName>
        <fullName evidence="2">PEP-CTERM sorting domain-containing protein</fullName>
    </submittedName>
</protein>
<keyword evidence="1" id="KW-0732">Signal</keyword>
<evidence type="ECO:0000256" key="1">
    <source>
        <dbReference type="SAM" id="SignalP"/>
    </source>
</evidence>
<organism evidence="2 3">
    <name type="scientific">Corallincola platygyrae</name>
    <dbReference type="NCBI Taxonomy" id="1193278"/>
    <lineage>
        <taxon>Bacteria</taxon>
        <taxon>Pseudomonadati</taxon>
        <taxon>Pseudomonadota</taxon>
        <taxon>Gammaproteobacteria</taxon>
        <taxon>Alteromonadales</taxon>
        <taxon>Psychromonadaceae</taxon>
        <taxon>Corallincola</taxon>
    </lineage>
</organism>
<keyword evidence="3" id="KW-1185">Reference proteome</keyword>
<reference evidence="3" key="1">
    <citation type="journal article" date="2019" name="Int. J. Syst. Evol. Microbiol.">
        <title>The Global Catalogue of Microorganisms (GCM) 10K type strain sequencing project: providing services to taxonomists for standard genome sequencing and annotation.</title>
        <authorList>
            <consortium name="The Broad Institute Genomics Platform"/>
            <consortium name="The Broad Institute Genome Sequencing Center for Infectious Disease"/>
            <person name="Wu L."/>
            <person name="Ma J."/>
        </authorList>
    </citation>
    <scope>NUCLEOTIDE SEQUENCE [LARGE SCALE GENOMIC DNA]</scope>
    <source>
        <strain evidence="3">CGMCC 1.10992</strain>
    </source>
</reference>
<name>A0ABW4XN39_9GAMM</name>